<evidence type="ECO:0000313" key="5">
    <source>
        <dbReference type="Proteomes" id="UP000747110"/>
    </source>
</evidence>
<name>A0A8J4DE71_9CHLO</name>
<reference evidence="3" key="1">
    <citation type="journal article" date="2021" name="Proc. Natl. Acad. Sci. U.S.A.">
        <title>Three genomes in the algal genus Volvox reveal the fate of a haploid sex-determining region after a transition to homothallism.</title>
        <authorList>
            <person name="Yamamoto K."/>
            <person name="Hamaji T."/>
            <person name="Kawai-Toyooka H."/>
            <person name="Matsuzaki R."/>
            <person name="Takahashi F."/>
            <person name="Nishimura Y."/>
            <person name="Kawachi M."/>
            <person name="Noguchi H."/>
            <person name="Minakuchi Y."/>
            <person name="Umen J.G."/>
            <person name="Toyoda A."/>
            <person name="Nozaki H."/>
        </authorList>
    </citation>
    <scope>NUCLEOTIDE SEQUENCE</scope>
    <source>
        <strain evidence="3">NIES-3785</strain>
        <strain evidence="2">NIES-3786</strain>
    </source>
</reference>
<accession>A0A8J4DE71</accession>
<dbReference type="OrthoDB" id="529382at2759"/>
<keyword evidence="5" id="KW-1185">Reference proteome</keyword>
<feature type="signal peptide" evidence="1">
    <location>
        <begin position="1"/>
        <end position="21"/>
    </location>
</feature>
<comment type="caution">
    <text evidence="3">The sequence shown here is derived from an EMBL/GenBank/DDBJ whole genome shotgun (WGS) entry which is preliminary data.</text>
</comment>
<gene>
    <name evidence="2" type="ORF">Vretifemale_6823</name>
    <name evidence="3" type="ORF">Vretimale_2812</name>
</gene>
<sequence>MAKGALLVLGIIILTAALSAADNVDYTFGSTRVRFLGKSPNFQIYPNTSLSSYLQLRFSKFEERDSSDKKVQGHSVESLASADPAWTAGNTTLSDGTNLTYVRMTLNPANRTGFQADCSGNSAGRRMLAAPSTSTNATVIVTLYFGLDQNTTFPYGLNKTVSVSKGGLKFNVEYSDWPFCNVNNVLGMEIDLLVKGDAAAQANVSTATDGARVLSVPLGDNTTSNIYFANYAYEAKNGTRNMSVGVSLASSDGKSTVTLRLPNPAPNTTAYYDPTVTVSTESGQGGSAKGIQTTLWSTLLATLLSALLLT</sequence>
<evidence type="ECO:0000256" key="1">
    <source>
        <dbReference type="SAM" id="SignalP"/>
    </source>
</evidence>
<evidence type="ECO:0000313" key="3">
    <source>
        <dbReference type="EMBL" id="GIL97349.1"/>
    </source>
</evidence>
<dbReference type="EMBL" id="BNCP01000010">
    <property type="protein sequence ID" value="GIL77352.1"/>
    <property type="molecule type" value="Genomic_DNA"/>
</dbReference>
<keyword evidence="1" id="KW-0732">Signal</keyword>
<evidence type="ECO:0000313" key="2">
    <source>
        <dbReference type="EMBL" id="GIL77352.1"/>
    </source>
</evidence>
<evidence type="ECO:0000313" key="4">
    <source>
        <dbReference type="Proteomes" id="UP000722791"/>
    </source>
</evidence>
<protein>
    <submittedName>
        <fullName evidence="3">Uncharacterized protein</fullName>
    </submittedName>
</protein>
<proteinExistence type="predicted"/>
<organism evidence="3 4">
    <name type="scientific">Volvox reticuliferus</name>
    <dbReference type="NCBI Taxonomy" id="1737510"/>
    <lineage>
        <taxon>Eukaryota</taxon>
        <taxon>Viridiplantae</taxon>
        <taxon>Chlorophyta</taxon>
        <taxon>core chlorophytes</taxon>
        <taxon>Chlorophyceae</taxon>
        <taxon>CS clade</taxon>
        <taxon>Chlamydomonadales</taxon>
        <taxon>Volvocaceae</taxon>
        <taxon>Volvox</taxon>
    </lineage>
</organism>
<dbReference type="Proteomes" id="UP000747110">
    <property type="component" value="Unassembled WGS sequence"/>
</dbReference>
<dbReference type="EMBL" id="BNCQ01000004">
    <property type="protein sequence ID" value="GIL97349.1"/>
    <property type="molecule type" value="Genomic_DNA"/>
</dbReference>
<dbReference type="AlphaFoldDB" id="A0A8J4DE71"/>
<feature type="chain" id="PRO_5035391260" evidence="1">
    <location>
        <begin position="22"/>
        <end position="310"/>
    </location>
</feature>
<dbReference type="Proteomes" id="UP000722791">
    <property type="component" value="Unassembled WGS sequence"/>
</dbReference>